<sequence>MDSAWNTAPEQRGQRDWPSLARILLTSSTVKAAFFTVVCMSSSHLTTGRSCEGRVSWPLLTHRRIETHAMFSAVSTPPAPEAKP</sequence>
<keyword evidence="2" id="KW-1185">Reference proteome</keyword>
<dbReference type="Proteomes" id="UP000324222">
    <property type="component" value="Unassembled WGS sequence"/>
</dbReference>
<proteinExistence type="predicted"/>
<dbReference type="EMBL" id="VSRR010000176">
    <property type="protein sequence ID" value="MPC11693.1"/>
    <property type="molecule type" value="Genomic_DNA"/>
</dbReference>
<evidence type="ECO:0000313" key="1">
    <source>
        <dbReference type="EMBL" id="MPC11693.1"/>
    </source>
</evidence>
<organism evidence="1 2">
    <name type="scientific">Portunus trituberculatus</name>
    <name type="common">Swimming crab</name>
    <name type="synonym">Neptunus trituberculatus</name>
    <dbReference type="NCBI Taxonomy" id="210409"/>
    <lineage>
        <taxon>Eukaryota</taxon>
        <taxon>Metazoa</taxon>
        <taxon>Ecdysozoa</taxon>
        <taxon>Arthropoda</taxon>
        <taxon>Crustacea</taxon>
        <taxon>Multicrustacea</taxon>
        <taxon>Malacostraca</taxon>
        <taxon>Eumalacostraca</taxon>
        <taxon>Eucarida</taxon>
        <taxon>Decapoda</taxon>
        <taxon>Pleocyemata</taxon>
        <taxon>Brachyura</taxon>
        <taxon>Eubrachyura</taxon>
        <taxon>Portunoidea</taxon>
        <taxon>Portunidae</taxon>
        <taxon>Portuninae</taxon>
        <taxon>Portunus</taxon>
    </lineage>
</organism>
<protein>
    <submittedName>
        <fullName evidence="1">Uncharacterized protein</fullName>
    </submittedName>
</protein>
<gene>
    <name evidence="1" type="ORF">E2C01_004364</name>
</gene>
<reference evidence="1 2" key="1">
    <citation type="submission" date="2019-05" db="EMBL/GenBank/DDBJ databases">
        <title>Another draft genome of Portunus trituberculatus and its Hox gene families provides insights of decapod evolution.</title>
        <authorList>
            <person name="Jeong J.-H."/>
            <person name="Song I."/>
            <person name="Kim S."/>
            <person name="Choi T."/>
            <person name="Kim D."/>
            <person name="Ryu S."/>
            <person name="Kim W."/>
        </authorList>
    </citation>
    <scope>NUCLEOTIDE SEQUENCE [LARGE SCALE GENOMIC DNA]</scope>
    <source>
        <tissue evidence="1">Muscle</tissue>
    </source>
</reference>
<name>A0A5B7CW72_PORTR</name>
<comment type="caution">
    <text evidence="1">The sequence shown here is derived from an EMBL/GenBank/DDBJ whole genome shotgun (WGS) entry which is preliminary data.</text>
</comment>
<accession>A0A5B7CW72</accession>
<dbReference type="AlphaFoldDB" id="A0A5B7CW72"/>
<evidence type="ECO:0000313" key="2">
    <source>
        <dbReference type="Proteomes" id="UP000324222"/>
    </source>
</evidence>